<dbReference type="EMBL" id="FN649753">
    <property type="protein sequence ID" value="CBJ27691.1"/>
    <property type="molecule type" value="Genomic_DNA"/>
</dbReference>
<dbReference type="InParanoid" id="D7G7E0"/>
<keyword evidence="3" id="KW-1185">Reference proteome</keyword>
<evidence type="ECO:0000256" key="1">
    <source>
        <dbReference type="SAM" id="MobiDB-lite"/>
    </source>
</evidence>
<proteinExistence type="predicted"/>
<evidence type="ECO:0000313" key="3">
    <source>
        <dbReference type="Proteomes" id="UP000002630"/>
    </source>
</evidence>
<dbReference type="AlphaFoldDB" id="D7G7E0"/>
<evidence type="ECO:0000313" key="2">
    <source>
        <dbReference type="EMBL" id="CBJ27691.1"/>
    </source>
</evidence>
<dbReference type="OrthoDB" id="10317389at2759"/>
<feature type="region of interest" description="Disordered" evidence="1">
    <location>
        <begin position="50"/>
        <end position="73"/>
    </location>
</feature>
<accession>D7G7E0</accession>
<dbReference type="EMBL" id="FN649036">
    <property type="protein sequence ID" value="CBJ27691.1"/>
    <property type="molecule type" value="Genomic_DNA"/>
</dbReference>
<organism evidence="2 3">
    <name type="scientific">Ectocarpus siliculosus</name>
    <name type="common">Brown alga</name>
    <name type="synonym">Conferva siliculosa</name>
    <dbReference type="NCBI Taxonomy" id="2880"/>
    <lineage>
        <taxon>Eukaryota</taxon>
        <taxon>Sar</taxon>
        <taxon>Stramenopiles</taxon>
        <taxon>Ochrophyta</taxon>
        <taxon>PX clade</taxon>
        <taxon>Phaeophyceae</taxon>
        <taxon>Ectocarpales</taxon>
        <taxon>Ectocarpaceae</taxon>
        <taxon>Ectocarpus</taxon>
    </lineage>
</organism>
<gene>
    <name evidence="2" type="ORF">Esi_0080_0115</name>
</gene>
<feature type="compositionally biased region" description="Basic and acidic residues" evidence="1">
    <location>
        <begin position="61"/>
        <end position="73"/>
    </location>
</feature>
<dbReference type="Proteomes" id="UP000002630">
    <property type="component" value="Linkage Group LG28"/>
</dbReference>
<reference evidence="2 3" key="1">
    <citation type="journal article" date="2010" name="Nature">
        <title>The Ectocarpus genome and the independent evolution of multicellularity in brown algae.</title>
        <authorList>
            <person name="Cock J.M."/>
            <person name="Sterck L."/>
            <person name="Rouze P."/>
            <person name="Scornet D."/>
            <person name="Allen A.E."/>
            <person name="Amoutzias G."/>
            <person name="Anthouard V."/>
            <person name="Artiguenave F."/>
            <person name="Aury J.M."/>
            <person name="Badger J.H."/>
            <person name="Beszteri B."/>
            <person name="Billiau K."/>
            <person name="Bonnet E."/>
            <person name="Bothwell J.H."/>
            <person name="Bowler C."/>
            <person name="Boyen C."/>
            <person name="Brownlee C."/>
            <person name="Carrano C.J."/>
            <person name="Charrier B."/>
            <person name="Cho G.Y."/>
            <person name="Coelho S.M."/>
            <person name="Collen J."/>
            <person name="Corre E."/>
            <person name="Da Silva C."/>
            <person name="Delage L."/>
            <person name="Delaroque N."/>
            <person name="Dittami S.M."/>
            <person name="Doulbeau S."/>
            <person name="Elias M."/>
            <person name="Farnham G."/>
            <person name="Gachon C.M."/>
            <person name="Gschloessl B."/>
            <person name="Heesch S."/>
            <person name="Jabbari K."/>
            <person name="Jubin C."/>
            <person name="Kawai H."/>
            <person name="Kimura K."/>
            <person name="Kloareg B."/>
            <person name="Kupper F.C."/>
            <person name="Lang D."/>
            <person name="Le Bail A."/>
            <person name="Leblanc C."/>
            <person name="Lerouge P."/>
            <person name="Lohr M."/>
            <person name="Lopez P.J."/>
            <person name="Martens C."/>
            <person name="Maumus F."/>
            <person name="Michel G."/>
            <person name="Miranda-Saavedra D."/>
            <person name="Morales J."/>
            <person name="Moreau H."/>
            <person name="Motomura T."/>
            <person name="Nagasato C."/>
            <person name="Napoli C.A."/>
            <person name="Nelson D.R."/>
            <person name="Nyvall-Collen P."/>
            <person name="Peters A.F."/>
            <person name="Pommier C."/>
            <person name="Potin P."/>
            <person name="Poulain J."/>
            <person name="Quesneville H."/>
            <person name="Read B."/>
            <person name="Rensing S.A."/>
            <person name="Ritter A."/>
            <person name="Rousvoal S."/>
            <person name="Samanta M."/>
            <person name="Samson G."/>
            <person name="Schroeder D.C."/>
            <person name="Segurens B."/>
            <person name="Strittmatter M."/>
            <person name="Tonon T."/>
            <person name="Tregear J.W."/>
            <person name="Valentin K."/>
            <person name="von Dassow P."/>
            <person name="Yamagishi T."/>
            <person name="Van de Peer Y."/>
            <person name="Wincker P."/>
        </authorList>
    </citation>
    <scope>NUCLEOTIDE SEQUENCE [LARGE SCALE GENOMIC DNA]</scope>
    <source>
        <strain evidence="3">Ec32 / CCAP1310/4</strain>
    </source>
</reference>
<sequence length="158" mass="17147">MSRPDAQAAAKKMYDQQVPDMNADILRQAMAMGPVGKAELTHQKLVPDASEMVTSKTPRPLPKDRTRAVAKSGEVDAKKGLLTQTQLAAFLERRVANGAGSPPPAGLLEEFHVSEEDAAVLLRYCRAPDIRMYEDVMTARWHWPTGGGESGSQLTSSS</sequence>
<name>D7G7E0_ECTSI</name>
<protein>
    <submittedName>
        <fullName evidence="2">Uncharacterized protein</fullName>
    </submittedName>
</protein>